<evidence type="ECO:0000313" key="2">
    <source>
        <dbReference type="EMBL" id="ACR33861.1"/>
    </source>
</evidence>
<accession>C4IY61</accession>
<feature type="compositionally biased region" description="Polar residues" evidence="1">
    <location>
        <begin position="1"/>
        <end position="12"/>
    </location>
</feature>
<feature type="region of interest" description="Disordered" evidence="1">
    <location>
        <begin position="1"/>
        <end position="69"/>
    </location>
</feature>
<organism evidence="2">
    <name type="scientific">Zea mays</name>
    <name type="common">Maize</name>
    <dbReference type="NCBI Taxonomy" id="4577"/>
    <lineage>
        <taxon>Eukaryota</taxon>
        <taxon>Viridiplantae</taxon>
        <taxon>Streptophyta</taxon>
        <taxon>Embryophyta</taxon>
        <taxon>Tracheophyta</taxon>
        <taxon>Spermatophyta</taxon>
        <taxon>Magnoliopsida</taxon>
        <taxon>Liliopsida</taxon>
        <taxon>Poales</taxon>
        <taxon>Poaceae</taxon>
        <taxon>PACMAD clade</taxon>
        <taxon>Panicoideae</taxon>
        <taxon>Andropogonodae</taxon>
        <taxon>Andropogoneae</taxon>
        <taxon>Tripsacinae</taxon>
        <taxon>Zea</taxon>
    </lineage>
</organism>
<proteinExistence type="evidence at transcript level"/>
<dbReference type="EMBL" id="BT083508">
    <property type="protein sequence ID" value="ACR33861.1"/>
    <property type="molecule type" value="mRNA"/>
</dbReference>
<evidence type="ECO:0000256" key="1">
    <source>
        <dbReference type="SAM" id="MobiDB-lite"/>
    </source>
</evidence>
<reference evidence="2" key="2">
    <citation type="submission" date="2012-06" db="EMBL/GenBank/DDBJ databases">
        <authorList>
            <person name="Yu Y."/>
            <person name="Currie J."/>
            <person name="Lomeli R."/>
            <person name="Angelova A."/>
            <person name="Collura K."/>
            <person name="Wissotski M."/>
            <person name="Campos D."/>
            <person name="Kudrna D."/>
            <person name="Golser W."/>
            <person name="Ashely E."/>
            <person name="Descour A."/>
            <person name="Fernandes J."/>
            <person name="Soderlund C."/>
            <person name="Walbot V."/>
        </authorList>
    </citation>
    <scope>NUCLEOTIDE SEQUENCE</scope>
    <source>
        <strain evidence="2">B73</strain>
    </source>
</reference>
<dbReference type="AlphaFoldDB" id="C4IY61"/>
<feature type="compositionally biased region" description="Polar residues" evidence="1">
    <location>
        <begin position="39"/>
        <end position="69"/>
    </location>
</feature>
<protein>
    <submittedName>
        <fullName evidence="2">Uncharacterized protein</fullName>
    </submittedName>
</protein>
<sequence>MYRSQQTFPSTTIRDDRSIAAPAPLLPPNKHLCRETESSADNSSEPLPSNRGSAVGLQSTKMSTFPLSG</sequence>
<name>C4IY61_MAIZE</name>
<reference evidence="2" key="1">
    <citation type="journal article" date="2009" name="PLoS Genet.">
        <title>Sequencing, mapping, and analysis of 27,455 maize full-length cDNAs.</title>
        <authorList>
            <person name="Soderlund C."/>
            <person name="Descour A."/>
            <person name="Kudrna D."/>
            <person name="Bomhoff M."/>
            <person name="Boyd L."/>
            <person name="Currie J."/>
            <person name="Angelova A."/>
            <person name="Collura K."/>
            <person name="Wissotski M."/>
            <person name="Ashley E."/>
            <person name="Morrow D."/>
            <person name="Fernandes J."/>
            <person name="Walbot V."/>
            <person name="Yu Y."/>
        </authorList>
    </citation>
    <scope>NUCLEOTIDE SEQUENCE</scope>
    <source>
        <strain evidence="2">B73</strain>
    </source>
</reference>